<proteinExistence type="predicted"/>
<dbReference type="Gene3D" id="3.40.1410.10">
    <property type="entry name" value="Chorismate lyase-like"/>
    <property type="match status" value="1"/>
</dbReference>
<evidence type="ECO:0000256" key="2">
    <source>
        <dbReference type="ARBA" id="ARBA00022688"/>
    </source>
</evidence>
<dbReference type="Pfam" id="PF04345">
    <property type="entry name" value="Chor_lyase"/>
    <property type="match status" value="1"/>
</dbReference>
<dbReference type="InterPro" id="IPR007440">
    <property type="entry name" value="Chorismate--pyruvate_lyase"/>
</dbReference>
<dbReference type="OrthoDB" id="9789493at2"/>
<sequence>MNTLYANILAQAHWQSDDSTLSDSHKDWLMHQDSLTLKLQQHYKDVTVEILSQNWFAKDEKNPTAYWQRDVMLLGDGNPIIFAQTIFPQQTIENVAQDILTFGNEAIGLWLFPQNPQRLSLEWTQDPKTGLYARCSTLLLDGYPLEIKELFLHDFSFPMS</sequence>
<dbReference type="GO" id="GO:0005829">
    <property type="term" value="C:cytosol"/>
    <property type="evidence" value="ECO:0007669"/>
    <property type="project" value="TreeGrafter"/>
</dbReference>
<dbReference type="PANTHER" id="PTHR38683">
    <property type="entry name" value="CHORISMATE PYRUVATE-LYASE"/>
    <property type="match status" value="1"/>
</dbReference>
<organism evidence="4 5">
    <name type="scientific">Phocoenobacter uteri</name>
    <dbReference type="NCBI Taxonomy" id="146806"/>
    <lineage>
        <taxon>Bacteria</taxon>
        <taxon>Pseudomonadati</taxon>
        <taxon>Pseudomonadota</taxon>
        <taxon>Gammaproteobacteria</taxon>
        <taxon>Pasteurellales</taxon>
        <taxon>Pasteurellaceae</taxon>
        <taxon>Phocoenobacter</taxon>
    </lineage>
</organism>
<name>A0A379CCM2_9PAST</name>
<keyword evidence="4" id="KW-0670">Pyruvate</keyword>
<protein>
    <submittedName>
        <fullName evidence="4">Chorismate--pyruvate lyase</fullName>
        <ecNumber evidence="4">4.1.3.40</ecNumber>
    </submittedName>
</protein>
<accession>A0A379CCM2</accession>
<dbReference type="Proteomes" id="UP000255417">
    <property type="component" value="Unassembled WGS sequence"/>
</dbReference>
<dbReference type="GO" id="GO:0008813">
    <property type="term" value="F:chorismate lyase activity"/>
    <property type="evidence" value="ECO:0007669"/>
    <property type="project" value="UniProtKB-EC"/>
</dbReference>
<keyword evidence="3 4" id="KW-0456">Lyase</keyword>
<reference evidence="4 5" key="1">
    <citation type="submission" date="2018-06" db="EMBL/GenBank/DDBJ databases">
        <authorList>
            <consortium name="Pathogen Informatics"/>
            <person name="Doyle S."/>
        </authorList>
    </citation>
    <scope>NUCLEOTIDE SEQUENCE [LARGE SCALE GENOMIC DNA]</scope>
    <source>
        <strain evidence="4 5">NCTC12872</strain>
    </source>
</reference>
<dbReference type="InterPro" id="IPR028978">
    <property type="entry name" value="Chorismate_lyase_/UTRA_dom_sf"/>
</dbReference>
<gene>
    <name evidence="4" type="primary">ubiC</name>
    <name evidence="4" type="ORF">NCTC12872_01470</name>
</gene>
<dbReference type="AlphaFoldDB" id="A0A379CCM2"/>
<evidence type="ECO:0000313" key="4">
    <source>
        <dbReference type="EMBL" id="SUB59485.1"/>
    </source>
</evidence>
<dbReference type="EC" id="4.1.3.40" evidence="4"/>
<dbReference type="RefSeq" id="WP_115315956.1">
    <property type="nucleotide sequence ID" value="NZ_LWIF01000001.1"/>
</dbReference>
<evidence type="ECO:0000256" key="3">
    <source>
        <dbReference type="ARBA" id="ARBA00023239"/>
    </source>
</evidence>
<keyword evidence="2" id="KW-0831">Ubiquinone biosynthesis</keyword>
<keyword evidence="1" id="KW-0963">Cytoplasm</keyword>
<dbReference type="EMBL" id="UGTA01000001">
    <property type="protein sequence ID" value="SUB59485.1"/>
    <property type="molecule type" value="Genomic_DNA"/>
</dbReference>
<dbReference type="GO" id="GO:0006744">
    <property type="term" value="P:ubiquinone biosynthetic process"/>
    <property type="evidence" value="ECO:0007669"/>
    <property type="project" value="UniProtKB-KW"/>
</dbReference>
<keyword evidence="5" id="KW-1185">Reference proteome</keyword>
<dbReference type="SUPFAM" id="SSF64288">
    <property type="entry name" value="Chorismate lyase-like"/>
    <property type="match status" value="1"/>
</dbReference>
<evidence type="ECO:0000313" key="5">
    <source>
        <dbReference type="Proteomes" id="UP000255417"/>
    </source>
</evidence>
<evidence type="ECO:0000256" key="1">
    <source>
        <dbReference type="ARBA" id="ARBA00022490"/>
    </source>
</evidence>
<dbReference type="PANTHER" id="PTHR38683:SF1">
    <property type="entry name" value="CHORISMATE PYRUVATE-LYASE"/>
    <property type="match status" value="1"/>
</dbReference>